<name>A0A328TQP7_9GAMM</name>
<evidence type="ECO:0000313" key="2">
    <source>
        <dbReference type="EMBL" id="RAP71401.1"/>
    </source>
</evidence>
<evidence type="ECO:0000313" key="3">
    <source>
        <dbReference type="Proteomes" id="UP000244334"/>
    </source>
</evidence>
<dbReference type="AlphaFoldDB" id="A0A328TQP7"/>
<sequence length="53" mass="5897">MYLQSRGGSSGNLIESLPRIPVIAFDQPPGYHRIWMFILSHLIALPAFLISDG</sequence>
<organism evidence="2 3">
    <name type="scientific">Candidatus Erwinia dacicola</name>
    <dbReference type="NCBI Taxonomy" id="252393"/>
    <lineage>
        <taxon>Bacteria</taxon>
        <taxon>Pseudomonadati</taxon>
        <taxon>Pseudomonadota</taxon>
        <taxon>Gammaproteobacteria</taxon>
        <taxon>Enterobacterales</taxon>
        <taxon>Erwiniaceae</taxon>
        <taxon>Erwinia</taxon>
    </lineage>
</organism>
<gene>
    <name evidence="2" type="ORF">ACZ87_01786</name>
</gene>
<feature type="transmembrane region" description="Helical" evidence="1">
    <location>
        <begin position="34"/>
        <end position="51"/>
    </location>
</feature>
<keyword evidence="1" id="KW-1133">Transmembrane helix</keyword>
<comment type="caution">
    <text evidence="2">The sequence shown here is derived from an EMBL/GenBank/DDBJ whole genome shotgun (WGS) entry which is preliminary data.</text>
</comment>
<reference evidence="2" key="1">
    <citation type="submission" date="2018-04" db="EMBL/GenBank/DDBJ databases">
        <title>Genomes of the Obligate Erwinia dacicola and Facultative Enterobacter sp. OLF Endosymbionts of the Olive Fruit fly, Bactrocera oleae.</title>
        <authorList>
            <person name="Estes A.M."/>
            <person name="Hearn D.J."/>
            <person name="Agarwal S."/>
            <person name="Pierson E.A."/>
            <person name="Dunning-Hotopp J.C."/>
        </authorList>
    </citation>
    <scope>NUCLEOTIDE SEQUENCE [LARGE SCALE GENOMIC DNA]</scope>
    <source>
        <strain evidence="2">Oroville</strain>
    </source>
</reference>
<keyword evidence="1" id="KW-0472">Membrane</keyword>
<accession>A0A328TQP7</accession>
<keyword evidence="3" id="KW-1185">Reference proteome</keyword>
<proteinExistence type="predicted"/>
<evidence type="ECO:0000256" key="1">
    <source>
        <dbReference type="SAM" id="Phobius"/>
    </source>
</evidence>
<protein>
    <submittedName>
        <fullName evidence="2">Uncharacterized protein</fullName>
    </submittedName>
</protein>
<keyword evidence="1" id="KW-0812">Transmembrane</keyword>
<dbReference type="Proteomes" id="UP000244334">
    <property type="component" value="Unassembled WGS sequence"/>
</dbReference>
<dbReference type="EMBL" id="LJAM02000149">
    <property type="protein sequence ID" value="RAP71401.1"/>
    <property type="molecule type" value="Genomic_DNA"/>
</dbReference>